<evidence type="ECO:0000256" key="1">
    <source>
        <dbReference type="ARBA" id="ARBA00022448"/>
    </source>
</evidence>
<proteinExistence type="predicted"/>
<dbReference type="SUPFAM" id="SSF52540">
    <property type="entry name" value="P-loop containing nucleoside triphosphate hydrolases"/>
    <property type="match status" value="1"/>
</dbReference>
<keyword evidence="2" id="KW-0547">Nucleotide-binding</keyword>
<feature type="domain" description="ABC transporter" evidence="5">
    <location>
        <begin position="33"/>
        <end position="264"/>
    </location>
</feature>
<dbReference type="InterPro" id="IPR051120">
    <property type="entry name" value="ABC_AA/LPS_Transport"/>
</dbReference>
<dbReference type="GO" id="GO:0005886">
    <property type="term" value="C:plasma membrane"/>
    <property type="evidence" value="ECO:0007669"/>
    <property type="project" value="TreeGrafter"/>
</dbReference>
<accession>A0A6B9FD25</accession>
<evidence type="ECO:0000256" key="4">
    <source>
        <dbReference type="SAM" id="MobiDB-lite"/>
    </source>
</evidence>
<dbReference type="EMBL" id="CP034345">
    <property type="protein sequence ID" value="QGX94220.1"/>
    <property type="molecule type" value="Genomic_DNA"/>
</dbReference>
<keyword evidence="1" id="KW-0813">Transport</keyword>
<keyword evidence="7" id="KW-1185">Reference proteome</keyword>
<evidence type="ECO:0000259" key="5">
    <source>
        <dbReference type="PROSITE" id="PS50893"/>
    </source>
</evidence>
<evidence type="ECO:0000256" key="2">
    <source>
        <dbReference type="ARBA" id="ARBA00022741"/>
    </source>
</evidence>
<dbReference type="CDD" id="cd03219">
    <property type="entry name" value="ABC_Mj1267_LivG_branched"/>
    <property type="match status" value="1"/>
</dbReference>
<reference evidence="6 7" key="1">
    <citation type="submission" date="2018-12" db="EMBL/GenBank/DDBJ databases">
        <title>Complete genome sequence of Haloplanus rallus MBLA0036.</title>
        <authorList>
            <person name="Nam Y.-d."/>
            <person name="Kang J."/>
            <person name="Chung W.-H."/>
            <person name="Park Y.S."/>
        </authorList>
    </citation>
    <scope>NUCLEOTIDE SEQUENCE [LARGE SCALE GENOMIC DNA]</scope>
    <source>
        <strain evidence="6 7">MBLA0036</strain>
    </source>
</reference>
<dbReference type="Pfam" id="PF00005">
    <property type="entry name" value="ABC_tran"/>
    <property type="match status" value="1"/>
</dbReference>
<evidence type="ECO:0000313" key="7">
    <source>
        <dbReference type="Proteomes" id="UP000428325"/>
    </source>
</evidence>
<dbReference type="PROSITE" id="PS50893">
    <property type="entry name" value="ABC_TRANSPORTER_2"/>
    <property type="match status" value="1"/>
</dbReference>
<feature type="region of interest" description="Disordered" evidence="4">
    <location>
        <begin position="1"/>
        <end position="31"/>
    </location>
</feature>
<protein>
    <submittedName>
        <fullName evidence="6">ABC transporter ATP-binding protein</fullName>
    </submittedName>
</protein>
<organism evidence="6 7">
    <name type="scientific">Haloplanus rallus</name>
    <dbReference type="NCBI Taxonomy" id="1816183"/>
    <lineage>
        <taxon>Archaea</taxon>
        <taxon>Methanobacteriati</taxon>
        <taxon>Methanobacteriota</taxon>
        <taxon>Stenosarchaea group</taxon>
        <taxon>Halobacteria</taxon>
        <taxon>Halobacteriales</taxon>
        <taxon>Haloferacaceae</taxon>
        <taxon>Haloplanus</taxon>
    </lineage>
</organism>
<sequence length="270" mass="29705">MAGTNRRRSRHRSRRHDGGRNMTARQDDDGAILRTDGLTKRFGGLTAVDDVSFSLPAGEIRCLIGPNGAGKSTFLKLVTGTHHPTEGTVHFDGEDVTDLKPHVRVRRGMSLKFQRISTYRELTVEQNLRVATQRIHDGPEATRRIDELLDTIGLSAHRQAIAGSLSHGDQQWLEIAMAMATDPKLLLLDEPTAGMTIEETRETGELIQDLVEEGMSILVVEHDINLVRQIADRVTVLNQGSVLMEGAVAEVTGNEDVKRVYLGKQAEGTA</sequence>
<dbReference type="GO" id="GO:0005524">
    <property type="term" value="F:ATP binding"/>
    <property type="evidence" value="ECO:0007669"/>
    <property type="project" value="UniProtKB-KW"/>
</dbReference>
<dbReference type="AlphaFoldDB" id="A0A6B9FD25"/>
<dbReference type="InterPro" id="IPR003439">
    <property type="entry name" value="ABC_transporter-like_ATP-bd"/>
</dbReference>
<dbReference type="Proteomes" id="UP000428325">
    <property type="component" value="Chromosome"/>
</dbReference>
<dbReference type="Gene3D" id="3.40.50.300">
    <property type="entry name" value="P-loop containing nucleotide triphosphate hydrolases"/>
    <property type="match status" value="1"/>
</dbReference>
<dbReference type="SMART" id="SM00382">
    <property type="entry name" value="AAA"/>
    <property type="match status" value="1"/>
</dbReference>
<dbReference type="InterPro" id="IPR027417">
    <property type="entry name" value="P-loop_NTPase"/>
</dbReference>
<dbReference type="GO" id="GO:0016887">
    <property type="term" value="F:ATP hydrolysis activity"/>
    <property type="evidence" value="ECO:0007669"/>
    <property type="project" value="InterPro"/>
</dbReference>
<dbReference type="KEGG" id="hra:EI982_05180"/>
<dbReference type="PANTHER" id="PTHR45772">
    <property type="entry name" value="CONSERVED COMPONENT OF ABC TRANSPORTER FOR NATURAL AMINO ACIDS-RELATED"/>
    <property type="match status" value="1"/>
</dbReference>
<feature type="compositionally biased region" description="Basic residues" evidence="4">
    <location>
        <begin position="1"/>
        <end position="17"/>
    </location>
</feature>
<evidence type="ECO:0000256" key="3">
    <source>
        <dbReference type="ARBA" id="ARBA00022840"/>
    </source>
</evidence>
<evidence type="ECO:0000313" key="6">
    <source>
        <dbReference type="EMBL" id="QGX94220.1"/>
    </source>
</evidence>
<name>A0A6B9FD25_9EURY</name>
<dbReference type="InterPro" id="IPR003593">
    <property type="entry name" value="AAA+_ATPase"/>
</dbReference>
<gene>
    <name evidence="6" type="ORF">EI982_05180</name>
</gene>
<keyword evidence="3 6" id="KW-0067">ATP-binding</keyword>